<evidence type="ECO:0000256" key="1">
    <source>
        <dbReference type="SAM" id="Coils"/>
    </source>
</evidence>
<dbReference type="EMBL" id="BJYA01000004">
    <property type="protein sequence ID" value="GEN45372.1"/>
    <property type="molecule type" value="Genomic_DNA"/>
</dbReference>
<evidence type="ECO:0000313" key="3">
    <source>
        <dbReference type="Proteomes" id="UP000321440"/>
    </source>
</evidence>
<evidence type="ECO:0000313" key="2">
    <source>
        <dbReference type="EMBL" id="GEN45372.1"/>
    </source>
</evidence>
<protein>
    <submittedName>
        <fullName evidence="2">Uncharacterized protein</fullName>
    </submittedName>
</protein>
<keyword evidence="1" id="KW-0175">Coiled coil</keyword>
<sequence length="133" mass="15606">MANSAEVKLSEEDLQRFYDLNNQKQEIEKELKQLKKQIHHYFDETFGSGEKAEVKLGKYKAQRSIRASVKYDDEKTVEKLEELNLKDFIVEVKQPDTEKLESAMKLDFVDEQDFAECKKERISQAITVKELSI</sequence>
<gene>
    <name evidence="2" type="ORF">AHA02nite_11480</name>
</gene>
<dbReference type="RefSeq" id="WP_146815253.1">
    <property type="nucleotide sequence ID" value="NZ_BJYA01000004.1"/>
</dbReference>
<comment type="caution">
    <text evidence="2">The sequence shown here is derived from an EMBL/GenBank/DDBJ whole genome shotgun (WGS) entry which is preliminary data.</text>
</comment>
<keyword evidence="3" id="KW-1185">Reference proteome</keyword>
<dbReference type="SUPFAM" id="SSF161266">
    <property type="entry name" value="Gam-like"/>
    <property type="match status" value="1"/>
</dbReference>
<proteinExistence type="predicted"/>
<feature type="coiled-coil region" evidence="1">
    <location>
        <begin position="17"/>
        <end position="44"/>
    </location>
</feature>
<name>A0A511W7K6_9BACI</name>
<dbReference type="Proteomes" id="UP000321440">
    <property type="component" value="Unassembled WGS sequence"/>
</dbReference>
<dbReference type="AlphaFoldDB" id="A0A511W7K6"/>
<reference evidence="2 3" key="1">
    <citation type="submission" date="2019-07" db="EMBL/GenBank/DDBJ databases">
        <title>Whole genome shotgun sequence of Alkalibacillus haloalkaliphilus NBRC 103110.</title>
        <authorList>
            <person name="Hosoyama A."/>
            <person name="Uohara A."/>
            <person name="Ohji S."/>
            <person name="Ichikawa N."/>
        </authorList>
    </citation>
    <scope>NUCLEOTIDE SEQUENCE [LARGE SCALE GENOMIC DNA]</scope>
    <source>
        <strain evidence="2 3">NBRC 103110</strain>
    </source>
</reference>
<organism evidence="2 3">
    <name type="scientific">Alkalibacillus haloalkaliphilus</name>
    <dbReference type="NCBI Taxonomy" id="94136"/>
    <lineage>
        <taxon>Bacteria</taxon>
        <taxon>Bacillati</taxon>
        <taxon>Bacillota</taxon>
        <taxon>Bacilli</taxon>
        <taxon>Bacillales</taxon>
        <taxon>Bacillaceae</taxon>
        <taxon>Alkalibacillus</taxon>
    </lineage>
</organism>
<dbReference type="OrthoDB" id="2704409at2"/>
<accession>A0A511W7K6</accession>